<evidence type="ECO:0000256" key="1">
    <source>
        <dbReference type="ARBA" id="ARBA00038454"/>
    </source>
</evidence>
<dbReference type="OrthoDB" id="9796252at2"/>
<dbReference type="GO" id="GO:0005829">
    <property type="term" value="C:cytosol"/>
    <property type="evidence" value="ECO:0007669"/>
    <property type="project" value="TreeGrafter"/>
</dbReference>
<accession>A0A316FLZ9</accession>
<sequence>MFQNTTDFTLYYDNKPEYYQSLVAQLSALLSIERDPVTNMAQTSAFIFQSIPELNWAGFYLNDKDTQLKLGPFQGKVACVHIPFGRGVCGSVAQTREAVCVNNVHQFEGHIACDSASNAEIVIPIIVDDKLIGVLDIDSPKVDRFTNEDVAGMELLVASFIEATQI</sequence>
<dbReference type="PANTHER" id="PTHR21021">
    <property type="entry name" value="GAF/PUTATIVE CYTOSKELETAL PROTEIN"/>
    <property type="match status" value="1"/>
</dbReference>
<name>A0A316FLZ9_9GAMM</name>
<reference evidence="3 4" key="1">
    <citation type="submission" date="2018-05" db="EMBL/GenBank/DDBJ databases">
        <title>Genomic Encyclopedia of Type Strains, Phase IV (KMG-IV): sequencing the most valuable type-strain genomes for metagenomic binning, comparative biology and taxonomic classification.</title>
        <authorList>
            <person name="Goeker M."/>
        </authorList>
    </citation>
    <scope>NUCLEOTIDE SEQUENCE [LARGE SCALE GENOMIC DNA]</scope>
    <source>
        <strain evidence="3 4">DSM 25350</strain>
    </source>
</reference>
<dbReference type="FunFam" id="3.30.450.40:FF:000008">
    <property type="entry name" value="GAF domain-containing proteins"/>
    <property type="match status" value="1"/>
</dbReference>
<protein>
    <submittedName>
        <fullName evidence="3">GAF domain-containing protein</fullName>
    </submittedName>
</protein>
<comment type="caution">
    <text evidence="3">The sequence shown here is derived from an EMBL/GenBank/DDBJ whole genome shotgun (WGS) entry which is preliminary data.</text>
</comment>
<dbReference type="Proteomes" id="UP000245790">
    <property type="component" value="Unassembled WGS sequence"/>
</dbReference>
<dbReference type="Pfam" id="PF13185">
    <property type="entry name" value="GAF_2"/>
    <property type="match status" value="1"/>
</dbReference>
<dbReference type="RefSeq" id="WP_109763716.1">
    <property type="nucleotide sequence ID" value="NZ_QGGU01000007.1"/>
</dbReference>
<keyword evidence="4" id="KW-1185">Reference proteome</keyword>
<evidence type="ECO:0000259" key="2">
    <source>
        <dbReference type="Pfam" id="PF13185"/>
    </source>
</evidence>
<dbReference type="InterPro" id="IPR003018">
    <property type="entry name" value="GAF"/>
</dbReference>
<evidence type="ECO:0000313" key="4">
    <source>
        <dbReference type="Proteomes" id="UP000245790"/>
    </source>
</evidence>
<dbReference type="SUPFAM" id="SSF55781">
    <property type="entry name" value="GAF domain-like"/>
    <property type="match status" value="1"/>
</dbReference>
<dbReference type="InterPro" id="IPR029016">
    <property type="entry name" value="GAF-like_dom_sf"/>
</dbReference>
<dbReference type="Gene3D" id="3.30.450.40">
    <property type="match status" value="1"/>
</dbReference>
<gene>
    <name evidence="3" type="ORF">C8D97_10793</name>
</gene>
<dbReference type="GO" id="GO:0033745">
    <property type="term" value="F:L-methionine-(R)-S-oxide reductase activity"/>
    <property type="evidence" value="ECO:0007669"/>
    <property type="project" value="TreeGrafter"/>
</dbReference>
<dbReference type="InterPro" id="IPR051330">
    <property type="entry name" value="Phosphatase_reg/MetRdx"/>
</dbReference>
<dbReference type="AlphaFoldDB" id="A0A316FLZ9"/>
<comment type="similarity">
    <text evidence="1">Belongs to the free Met sulfoxide reductase family.</text>
</comment>
<evidence type="ECO:0000313" key="3">
    <source>
        <dbReference type="EMBL" id="PWK49931.1"/>
    </source>
</evidence>
<proteinExistence type="inferred from homology"/>
<dbReference type="PANTHER" id="PTHR21021:SF15">
    <property type="entry name" value="FREE METHIONINE-R-SULFOXIDE REDUCTASE"/>
    <property type="match status" value="1"/>
</dbReference>
<dbReference type="EMBL" id="QGGU01000007">
    <property type="protein sequence ID" value="PWK49931.1"/>
    <property type="molecule type" value="Genomic_DNA"/>
</dbReference>
<feature type="domain" description="GAF" evidence="2">
    <location>
        <begin position="40"/>
        <end position="158"/>
    </location>
</feature>
<organism evidence="3 4">
    <name type="scientific">Pleionea mediterranea</name>
    <dbReference type="NCBI Taxonomy" id="523701"/>
    <lineage>
        <taxon>Bacteria</taxon>
        <taxon>Pseudomonadati</taxon>
        <taxon>Pseudomonadota</taxon>
        <taxon>Gammaproteobacteria</taxon>
        <taxon>Oceanospirillales</taxon>
        <taxon>Pleioneaceae</taxon>
        <taxon>Pleionea</taxon>
    </lineage>
</organism>